<organism evidence="1 2">
    <name type="scientific">Stenotrophomonas mori</name>
    <dbReference type="NCBI Taxonomy" id="2871096"/>
    <lineage>
        <taxon>Bacteria</taxon>
        <taxon>Pseudomonadati</taxon>
        <taxon>Pseudomonadota</taxon>
        <taxon>Gammaproteobacteria</taxon>
        <taxon>Lysobacterales</taxon>
        <taxon>Lysobacteraceae</taxon>
        <taxon>Stenotrophomonas</taxon>
    </lineage>
</organism>
<dbReference type="Proteomes" id="UP001431235">
    <property type="component" value="Unassembled WGS sequence"/>
</dbReference>
<name>A0ABT0SI92_9GAMM</name>
<comment type="caution">
    <text evidence="1">The sequence shown here is derived from an EMBL/GenBank/DDBJ whole genome shotgun (WGS) entry which is preliminary data.</text>
</comment>
<proteinExistence type="predicted"/>
<sequence length="152" mass="14973">MAAPATVSRLAIADCDRLGGVLGDLVNGMERVAAGAGQTAGSLECAWWDRQAGRSFSLQARVAPGMAPVPVDDGSPAGAGISPVPVPAFAARGGTAAIRTQADAGGTAVTFWLALADAEVLMVNQAGAGAAGGAPLLEPLRALEIAGRLLGD</sequence>
<gene>
    <name evidence="1" type="ORF">K5L01_08650</name>
</gene>
<accession>A0ABT0SI92</accession>
<reference evidence="1 2" key="1">
    <citation type="submission" date="2021-08" db="EMBL/GenBank/DDBJ databases">
        <title>Novel members of of the genus Stenotrophomonas from differernt environment.</title>
        <authorList>
            <person name="Deng Y."/>
        </authorList>
    </citation>
    <scope>NUCLEOTIDE SEQUENCE [LARGE SCALE GENOMIC DNA]</scope>
    <source>
        <strain evidence="1 2">CPCC 101365</strain>
    </source>
</reference>
<protein>
    <submittedName>
        <fullName evidence="1">Uncharacterized protein</fullName>
    </submittedName>
</protein>
<dbReference type="RefSeq" id="WP_250063921.1">
    <property type="nucleotide sequence ID" value="NZ_JAIKTS010000002.1"/>
</dbReference>
<evidence type="ECO:0000313" key="2">
    <source>
        <dbReference type="Proteomes" id="UP001431235"/>
    </source>
</evidence>
<evidence type="ECO:0000313" key="1">
    <source>
        <dbReference type="EMBL" id="MCL7714710.1"/>
    </source>
</evidence>
<dbReference type="EMBL" id="JAIKTS010000002">
    <property type="protein sequence ID" value="MCL7714710.1"/>
    <property type="molecule type" value="Genomic_DNA"/>
</dbReference>
<keyword evidence="2" id="KW-1185">Reference proteome</keyword>